<dbReference type="PANTHER" id="PTHR46696:SF1">
    <property type="entry name" value="CYTOCHROME P450 YJIB-RELATED"/>
    <property type="match status" value="1"/>
</dbReference>
<dbReference type="SUPFAM" id="SSF48264">
    <property type="entry name" value="Cytochrome P450"/>
    <property type="match status" value="1"/>
</dbReference>
<dbReference type="PANTHER" id="PTHR46696">
    <property type="entry name" value="P450, PUTATIVE (EUROFUNG)-RELATED"/>
    <property type="match status" value="1"/>
</dbReference>
<dbReference type="InterPro" id="IPR002397">
    <property type="entry name" value="Cyt_P450_B"/>
</dbReference>
<organism evidence="2 3">
    <name type="scientific">Streptomyces spectabilis</name>
    <dbReference type="NCBI Taxonomy" id="68270"/>
    <lineage>
        <taxon>Bacteria</taxon>
        <taxon>Bacillati</taxon>
        <taxon>Actinomycetota</taxon>
        <taxon>Actinomycetes</taxon>
        <taxon>Kitasatosporales</taxon>
        <taxon>Streptomycetaceae</taxon>
        <taxon>Streptomyces</taxon>
    </lineage>
</organism>
<dbReference type="RefSeq" id="WP_144321627.1">
    <property type="nucleotide sequence ID" value="NZ_CP040916.1"/>
</dbReference>
<evidence type="ECO:0000313" key="2">
    <source>
        <dbReference type="EMBL" id="QDQ14415.1"/>
    </source>
</evidence>
<reference evidence="2 3" key="1">
    <citation type="journal article" date="2019" name="J. Ind. Microbiol. Biotechnol.">
        <title>The complete genomic sequence of Streptomyces spectabilis NRRL-2792 and identification of secondary metabolite biosynthetic gene clusters.</title>
        <authorList>
            <person name="Sinha A."/>
            <person name="Phillips-Salemka S."/>
            <person name="Niraula T.A."/>
            <person name="Short K.A."/>
            <person name="Niraula N.P."/>
        </authorList>
    </citation>
    <scope>NUCLEOTIDE SEQUENCE [LARGE SCALE GENOMIC DNA]</scope>
    <source>
        <strain evidence="2 3">NRRL 2792</strain>
    </source>
</reference>
<protein>
    <submittedName>
        <fullName evidence="2">Cytochrome P450</fullName>
    </submittedName>
</protein>
<proteinExistence type="inferred from homology"/>
<dbReference type="Gene3D" id="1.10.630.10">
    <property type="entry name" value="Cytochrome P450"/>
    <property type="match status" value="1"/>
</dbReference>
<dbReference type="GO" id="GO:0016705">
    <property type="term" value="F:oxidoreductase activity, acting on paired donors, with incorporation or reduction of molecular oxygen"/>
    <property type="evidence" value="ECO:0007669"/>
    <property type="project" value="InterPro"/>
</dbReference>
<dbReference type="GO" id="GO:0004497">
    <property type="term" value="F:monooxygenase activity"/>
    <property type="evidence" value="ECO:0007669"/>
    <property type="project" value="InterPro"/>
</dbReference>
<comment type="similarity">
    <text evidence="1">Belongs to the cytochrome P450 family.</text>
</comment>
<dbReference type="InterPro" id="IPR001128">
    <property type="entry name" value="Cyt_P450"/>
</dbReference>
<dbReference type="GO" id="GO:0020037">
    <property type="term" value="F:heme binding"/>
    <property type="evidence" value="ECO:0007669"/>
    <property type="project" value="InterPro"/>
</dbReference>
<dbReference type="Proteomes" id="UP000316806">
    <property type="component" value="Chromosome"/>
</dbReference>
<dbReference type="PRINTS" id="PR00359">
    <property type="entry name" value="BP450"/>
</dbReference>
<dbReference type="Pfam" id="PF00067">
    <property type="entry name" value="p450"/>
    <property type="match status" value="1"/>
</dbReference>
<dbReference type="InterPro" id="IPR036396">
    <property type="entry name" value="Cyt_P450_sf"/>
</dbReference>
<gene>
    <name evidence="2" type="ORF">FH965_30845</name>
</gene>
<sequence length="409" mass="44648">MSEQIITLSNKTVSDPAEYGPLRENGPLFRAAIEGLESPVWFVAGFDDCKEILHDSRFIRDQSKLPGAEGPSLTDEMLEQVGMPREYFKYFGLLGLSDGEEHTRMRNVVARAFTARRVNALRAGLEKSAADTYAALAAKGEGDLIGELGYPFTAAAICELMGVDEADRPKLMGWIMEYVSYDTERLVAAIGNIIDYYKDLIARRRAEPTDDLISELTKPGGPDQDLLTDDVIIAIFLLLTSTGIAPPAHFLGQAILALLQHPEELAKLRAEPKLLARRTVPELIRFATSVPTGGPLYAAEDFEFRGCPVKTGDAVIPSLLGVNHDPRQFPEALKLDVARDMGPGVGHLSFGSGSHYCTGAALAQLETEIIINTFLIQNQTMELAVKPEELQYFDVPGKGTALGALPVRF</sequence>
<dbReference type="AlphaFoldDB" id="A0A516RFI9"/>
<evidence type="ECO:0000256" key="1">
    <source>
        <dbReference type="ARBA" id="ARBA00010617"/>
    </source>
</evidence>
<dbReference type="GO" id="GO:0005506">
    <property type="term" value="F:iron ion binding"/>
    <property type="evidence" value="ECO:0007669"/>
    <property type="project" value="InterPro"/>
</dbReference>
<name>A0A516RFI9_STRST</name>
<accession>A0A516RFI9</accession>
<dbReference type="EMBL" id="CP040916">
    <property type="protein sequence ID" value="QDQ14415.1"/>
    <property type="molecule type" value="Genomic_DNA"/>
</dbReference>
<evidence type="ECO:0000313" key="3">
    <source>
        <dbReference type="Proteomes" id="UP000316806"/>
    </source>
</evidence>